<reference evidence="3" key="1">
    <citation type="journal article" date="2020" name="Stud. Mycol.">
        <title>101 Dothideomycetes genomes: a test case for predicting lifestyles and emergence of pathogens.</title>
        <authorList>
            <person name="Haridas S."/>
            <person name="Albert R."/>
            <person name="Binder M."/>
            <person name="Bloem J."/>
            <person name="Labutti K."/>
            <person name="Salamov A."/>
            <person name="Andreopoulos B."/>
            <person name="Baker S."/>
            <person name="Barry K."/>
            <person name="Bills G."/>
            <person name="Bluhm B."/>
            <person name="Cannon C."/>
            <person name="Castanera R."/>
            <person name="Culley D."/>
            <person name="Daum C."/>
            <person name="Ezra D."/>
            <person name="Gonzalez J."/>
            <person name="Henrissat B."/>
            <person name="Kuo A."/>
            <person name="Liang C."/>
            <person name="Lipzen A."/>
            <person name="Lutzoni F."/>
            <person name="Magnuson J."/>
            <person name="Mondo S."/>
            <person name="Nolan M."/>
            <person name="Ohm R."/>
            <person name="Pangilinan J."/>
            <person name="Park H.-J."/>
            <person name="Ramirez L."/>
            <person name="Alfaro M."/>
            <person name="Sun H."/>
            <person name="Tritt A."/>
            <person name="Yoshinaga Y."/>
            <person name="Zwiers L.-H."/>
            <person name="Turgeon B."/>
            <person name="Goodwin S."/>
            <person name="Spatafora J."/>
            <person name="Crous P."/>
            <person name="Grigoriev I."/>
        </authorList>
    </citation>
    <scope>NUCLEOTIDE SEQUENCE</scope>
    <source>
        <strain evidence="3">CBS 133067</strain>
    </source>
</reference>
<evidence type="ECO:0000313" key="3">
    <source>
        <dbReference type="EMBL" id="KAF2095831.1"/>
    </source>
</evidence>
<dbReference type="PANTHER" id="PTHR13245">
    <property type="entry name" value="RRP15-LIKE PROTEIN"/>
    <property type="match status" value="1"/>
</dbReference>
<comment type="similarity">
    <text evidence="1">Belongs to the RRP15 family.</text>
</comment>
<accession>A0A9P4M2M4</accession>
<dbReference type="Pfam" id="PF07890">
    <property type="entry name" value="Rrp15p"/>
    <property type="match status" value="1"/>
</dbReference>
<dbReference type="InterPro" id="IPR012459">
    <property type="entry name" value="Rrp15"/>
</dbReference>
<dbReference type="GO" id="GO:0030687">
    <property type="term" value="C:preribosome, large subunit precursor"/>
    <property type="evidence" value="ECO:0007669"/>
    <property type="project" value="TreeGrafter"/>
</dbReference>
<name>A0A9P4M2M4_9PEZI</name>
<feature type="compositionally biased region" description="Acidic residues" evidence="2">
    <location>
        <begin position="88"/>
        <end position="99"/>
    </location>
</feature>
<sequence>MQTSILKKRSRDEQLPSRPHKRPKRVKKQREYHSSSEDEAEDPTDFKPVNLADSEDEELTDDDSKPTIANGPDGIMADKPQDAGTEPQSDDEADSDDASDGSLSETSGTGRRKLKKRNDPDAFATSISKILGSKLSTSKRADPVLSRSISASNANQSQTDAKLEEKARRKIREEKRVANEKGRIRDVLGTEQVDDDGQSAAETQELERRLRKTAQRGVVKLFNAVRAAQVKGEEAEREAKMKGVVGIGKREERVNEMSKKGFLDLISQGGKKVVET</sequence>
<dbReference type="Proteomes" id="UP000799772">
    <property type="component" value="Unassembled WGS sequence"/>
</dbReference>
<dbReference type="AlphaFoldDB" id="A0A9P4M2M4"/>
<evidence type="ECO:0000313" key="4">
    <source>
        <dbReference type="Proteomes" id="UP000799772"/>
    </source>
</evidence>
<evidence type="ECO:0000256" key="1">
    <source>
        <dbReference type="ARBA" id="ARBA00007462"/>
    </source>
</evidence>
<dbReference type="GO" id="GO:0000460">
    <property type="term" value="P:maturation of 5.8S rRNA"/>
    <property type="evidence" value="ECO:0007669"/>
    <property type="project" value="TreeGrafter"/>
</dbReference>
<feature type="compositionally biased region" description="Basic residues" evidence="2">
    <location>
        <begin position="18"/>
        <end position="28"/>
    </location>
</feature>
<feature type="compositionally biased region" description="Polar residues" evidence="2">
    <location>
        <begin position="147"/>
        <end position="160"/>
    </location>
</feature>
<dbReference type="PANTHER" id="PTHR13245:SF14">
    <property type="entry name" value="RRP15-LIKE PROTEIN"/>
    <property type="match status" value="1"/>
</dbReference>
<dbReference type="GO" id="GO:0000470">
    <property type="term" value="P:maturation of LSU-rRNA"/>
    <property type="evidence" value="ECO:0007669"/>
    <property type="project" value="TreeGrafter"/>
</dbReference>
<evidence type="ECO:0000256" key="2">
    <source>
        <dbReference type="SAM" id="MobiDB-lite"/>
    </source>
</evidence>
<protein>
    <submittedName>
        <fullName evidence="3">Rrp15p-domain-containing protein</fullName>
    </submittedName>
</protein>
<feature type="compositionally biased region" description="Basic and acidic residues" evidence="2">
    <location>
        <begin position="161"/>
        <end position="188"/>
    </location>
</feature>
<organism evidence="3 4">
    <name type="scientific">Rhizodiscina lignyota</name>
    <dbReference type="NCBI Taxonomy" id="1504668"/>
    <lineage>
        <taxon>Eukaryota</taxon>
        <taxon>Fungi</taxon>
        <taxon>Dikarya</taxon>
        <taxon>Ascomycota</taxon>
        <taxon>Pezizomycotina</taxon>
        <taxon>Dothideomycetes</taxon>
        <taxon>Pleosporomycetidae</taxon>
        <taxon>Aulographales</taxon>
        <taxon>Rhizodiscinaceae</taxon>
        <taxon>Rhizodiscina</taxon>
    </lineage>
</organism>
<comment type="caution">
    <text evidence="3">The sequence shown here is derived from an EMBL/GenBank/DDBJ whole genome shotgun (WGS) entry which is preliminary data.</text>
</comment>
<proteinExistence type="inferred from homology"/>
<gene>
    <name evidence="3" type="ORF">NA57DRAFT_58901</name>
</gene>
<feature type="region of interest" description="Disordered" evidence="2">
    <location>
        <begin position="1"/>
        <end position="208"/>
    </location>
</feature>
<dbReference type="EMBL" id="ML978130">
    <property type="protein sequence ID" value="KAF2095831.1"/>
    <property type="molecule type" value="Genomic_DNA"/>
</dbReference>
<keyword evidence="4" id="KW-1185">Reference proteome</keyword>
<dbReference type="OrthoDB" id="20949at2759"/>